<organism evidence="4 5">
    <name type="scientific">Candidatus Pseudoramibacter fermentans</name>
    <dbReference type="NCBI Taxonomy" id="2594427"/>
    <lineage>
        <taxon>Bacteria</taxon>
        <taxon>Bacillati</taxon>
        <taxon>Bacillota</taxon>
        <taxon>Clostridia</taxon>
        <taxon>Eubacteriales</taxon>
        <taxon>Eubacteriaceae</taxon>
        <taxon>Pseudoramibacter</taxon>
    </lineage>
</organism>
<dbReference type="SUPFAM" id="SSF143414">
    <property type="entry name" value="CcmK-like"/>
    <property type="match status" value="1"/>
</dbReference>
<evidence type="ECO:0000259" key="3">
    <source>
        <dbReference type="Pfam" id="PF00936"/>
    </source>
</evidence>
<proteinExistence type="predicted"/>
<keyword evidence="5" id="KW-1185">Reference proteome</keyword>
<comment type="caution">
    <text evidence="4">The sequence shown here is derived from an EMBL/GenBank/DDBJ whole genome shotgun (WGS) entry which is preliminary data.</text>
</comment>
<accession>A0A6L5GQZ0</accession>
<comment type="subcellular location">
    <subcellularLocation>
        <location evidence="1">Bacterial microcompartment</location>
    </subcellularLocation>
</comment>
<gene>
    <name evidence="4" type="ORF">FRC53_02720</name>
</gene>
<dbReference type="InterPro" id="IPR037233">
    <property type="entry name" value="CcmK-like_sf"/>
</dbReference>
<evidence type="ECO:0000313" key="4">
    <source>
        <dbReference type="EMBL" id="MQM72346.1"/>
    </source>
</evidence>
<evidence type="ECO:0000256" key="1">
    <source>
        <dbReference type="ARBA" id="ARBA00024322"/>
    </source>
</evidence>
<reference evidence="4" key="1">
    <citation type="journal article" date="2020" name="Appl. Environ. Microbiol.">
        <title>Medium-Chain Fatty Acid Synthesis by 'Candidatus Weimeria bifida' gen. nov., sp. nov., and 'Candidatus Pseudoramibacter fermentans' sp. nov.</title>
        <authorList>
            <person name="Scarborough M.J."/>
            <person name="Myers K.S."/>
            <person name="Donohue T.J."/>
            <person name="Noguera D.R."/>
        </authorList>
    </citation>
    <scope>NUCLEOTIDE SEQUENCE</scope>
    <source>
        <strain evidence="4">EUB1.1</strain>
    </source>
</reference>
<name>A0A6L5GQZ0_9FIRM</name>
<keyword evidence="2" id="KW-1283">Bacterial microcompartment</keyword>
<dbReference type="InterPro" id="IPR000249">
    <property type="entry name" value="BMC_dom"/>
</dbReference>
<protein>
    <submittedName>
        <fullName evidence="4">BMC domain-containing protein</fullName>
    </submittedName>
</protein>
<evidence type="ECO:0000256" key="2">
    <source>
        <dbReference type="ARBA" id="ARBA00024446"/>
    </source>
</evidence>
<evidence type="ECO:0000313" key="5">
    <source>
        <dbReference type="Proteomes" id="UP000473648"/>
    </source>
</evidence>
<sequence length="114" mass="12556">MNVKYQFISKPDDNTIRIIRGKMRPDQRKAMDEFGEEGVGAVLLIQGSIPDMLYCADIAVKASDVGAYEIVGNCPQSFITIGIMGKIRSVQTALKAILNEKDHPSREKVMAGIQ</sequence>
<dbReference type="EMBL" id="VOGB01000004">
    <property type="protein sequence ID" value="MQM72346.1"/>
    <property type="molecule type" value="Genomic_DNA"/>
</dbReference>
<dbReference type="GO" id="GO:0031469">
    <property type="term" value="C:bacterial microcompartment"/>
    <property type="evidence" value="ECO:0007669"/>
    <property type="project" value="UniProtKB-SubCell"/>
</dbReference>
<dbReference type="AlphaFoldDB" id="A0A6L5GQZ0"/>
<dbReference type="Gene3D" id="3.30.70.1710">
    <property type="match status" value="1"/>
</dbReference>
<dbReference type="Proteomes" id="UP000473648">
    <property type="component" value="Unassembled WGS sequence"/>
</dbReference>
<feature type="domain" description="Bacterial microcompartment" evidence="3">
    <location>
        <begin position="48"/>
        <end position="100"/>
    </location>
</feature>
<dbReference type="Pfam" id="PF00936">
    <property type="entry name" value="BMC"/>
    <property type="match status" value="1"/>
</dbReference>